<evidence type="ECO:0000313" key="1">
    <source>
        <dbReference type="EMBL" id="GKV15314.1"/>
    </source>
</evidence>
<protein>
    <recommendedName>
        <fullName evidence="3">Secreted protein</fullName>
    </recommendedName>
</protein>
<keyword evidence="2" id="KW-1185">Reference proteome</keyword>
<comment type="caution">
    <text evidence="1">The sequence shown here is derived from an EMBL/GenBank/DDBJ whole genome shotgun (WGS) entry which is preliminary data.</text>
</comment>
<reference evidence="1 2" key="1">
    <citation type="journal article" date="2021" name="Commun. Biol.">
        <title>The genome of Shorea leprosula (Dipterocarpaceae) highlights the ecological relevance of drought in aseasonal tropical rainforests.</title>
        <authorList>
            <person name="Ng K.K.S."/>
            <person name="Kobayashi M.J."/>
            <person name="Fawcett J.A."/>
            <person name="Hatakeyama M."/>
            <person name="Paape T."/>
            <person name="Ng C.H."/>
            <person name="Ang C.C."/>
            <person name="Tnah L.H."/>
            <person name="Lee C.T."/>
            <person name="Nishiyama T."/>
            <person name="Sese J."/>
            <person name="O'Brien M.J."/>
            <person name="Copetti D."/>
            <person name="Mohd Noor M.I."/>
            <person name="Ong R.C."/>
            <person name="Putra M."/>
            <person name="Sireger I.Z."/>
            <person name="Indrioko S."/>
            <person name="Kosugi Y."/>
            <person name="Izuno A."/>
            <person name="Isagi Y."/>
            <person name="Lee S.L."/>
            <person name="Shimizu K.K."/>
        </authorList>
    </citation>
    <scope>NUCLEOTIDE SEQUENCE [LARGE SCALE GENOMIC DNA]</scope>
    <source>
        <strain evidence="1">214</strain>
    </source>
</reference>
<organism evidence="1 2">
    <name type="scientific">Rubroshorea leprosula</name>
    <dbReference type="NCBI Taxonomy" id="152421"/>
    <lineage>
        <taxon>Eukaryota</taxon>
        <taxon>Viridiplantae</taxon>
        <taxon>Streptophyta</taxon>
        <taxon>Embryophyta</taxon>
        <taxon>Tracheophyta</taxon>
        <taxon>Spermatophyta</taxon>
        <taxon>Magnoliopsida</taxon>
        <taxon>eudicotyledons</taxon>
        <taxon>Gunneridae</taxon>
        <taxon>Pentapetalae</taxon>
        <taxon>rosids</taxon>
        <taxon>malvids</taxon>
        <taxon>Malvales</taxon>
        <taxon>Dipterocarpaceae</taxon>
        <taxon>Rubroshorea</taxon>
    </lineage>
</organism>
<evidence type="ECO:0000313" key="2">
    <source>
        <dbReference type="Proteomes" id="UP001054252"/>
    </source>
</evidence>
<dbReference type="EMBL" id="BPVZ01000043">
    <property type="protein sequence ID" value="GKV15314.1"/>
    <property type="molecule type" value="Genomic_DNA"/>
</dbReference>
<dbReference type="Proteomes" id="UP001054252">
    <property type="component" value="Unassembled WGS sequence"/>
</dbReference>
<evidence type="ECO:0008006" key="3">
    <source>
        <dbReference type="Google" id="ProtNLM"/>
    </source>
</evidence>
<dbReference type="AlphaFoldDB" id="A0AAV5JVB8"/>
<gene>
    <name evidence="1" type="ORF">SLEP1_g26111</name>
</gene>
<sequence>MGLRTLPLKLETVDLLCSSFLSASCCGCVGLKFWVFSNCRRPLSPARFGSVAGKFWYDGHSSKSNFTHLAAV</sequence>
<proteinExistence type="predicted"/>
<accession>A0AAV5JVB8</accession>
<name>A0AAV5JVB8_9ROSI</name>
<dbReference type="PROSITE" id="PS51257">
    <property type="entry name" value="PROKAR_LIPOPROTEIN"/>
    <property type="match status" value="1"/>
</dbReference>